<evidence type="ECO:0000256" key="9">
    <source>
        <dbReference type="HAMAP-Rule" id="MF_00530"/>
    </source>
</evidence>
<name>A0AB36TDV0_ACETH</name>
<dbReference type="Gene3D" id="1.20.5.440">
    <property type="entry name" value="ATP synthase delta/epsilon subunit, C-terminal domain"/>
    <property type="match status" value="1"/>
</dbReference>
<dbReference type="Gene3D" id="2.60.15.10">
    <property type="entry name" value="F0F1 ATP synthase delta/epsilon subunit, N-terminal"/>
    <property type="match status" value="1"/>
</dbReference>
<dbReference type="PANTHER" id="PTHR13822">
    <property type="entry name" value="ATP SYNTHASE DELTA/EPSILON CHAIN"/>
    <property type="match status" value="1"/>
</dbReference>
<evidence type="ECO:0000256" key="7">
    <source>
        <dbReference type="ARBA" id="ARBA00023196"/>
    </source>
</evidence>
<dbReference type="HAMAP" id="MF_00530">
    <property type="entry name" value="ATP_synth_epsil_bac"/>
    <property type="match status" value="1"/>
</dbReference>
<dbReference type="RefSeq" id="WP_003512956.1">
    <property type="nucleotide sequence ID" value="NZ_CP013828.1"/>
</dbReference>
<dbReference type="InterPro" id="IPR036771">
    <property type="entry name" value="ATPsynth_dsu/esu_N"/>
</dbReference>
<feature type="domain" description="ATP synthase epsilon subunit C-terminal" evidence="11">
    <location>
        <begin position="87"/>
        <end position="131"/>
    </location>
</feature>
<keyword evidence="3 9" id="KW-0813">Transport</keyword>
<dbReference type="GO" id="GO:0046933">
    <property type="term" value="F:proton-transporting ATP synthase activity, rotational mechanism"/>
    <property type="evidence" value="ECO:0007669"/>
    <property type="project" value="UniProtKB-UniRule"/>
</dbReference>
<feature type="domain" description="ATP synthase F1 complex delta/epsilon subunit N-terminal" evidence="12">
    <location>
        <begin position="6"/>
        <end position="83"/>
    </location>
</feature>
<dbReference type="InterPro" id="IPR020546">
    <property type="entry name" value="ATP_synth_F1_dsu/esu_N"/>
</dbReference>
<evidence type="ECO:0000256" key="1">
    <source>
        <dbReference type="ARBA" id="ARBA00004202"/>
    </source>
</evidence>
<evidence type="ECO:0000259" key="12">
    <source>
        <dbReference type="Pfam" id="PF02823"/>
    </source>
</evidence>
<dbReference type="Pfam" id="PF00401">
    <property type="entry name" value="ATP-synt_DE"/>
    <property type="match status" value="1"/>
</dbReference>
<evidence type="ECO:0000256" key="3">
    <source>
        <dbReference type="ARBA" id="ARBA00022448"/>
    </source>
</evidence>
<keyword evidence="9" id="KW-0375">Hydrogen ion transport</keyword>
<accession>A0AB36TDV0</accession>
<comment type="subunit">
    <text evidence="9 10">F-type ATPases have 2 components, CF(1) - the catalytic core - and CF(0) - the membrane proton channel. CF(1) has five subunits: alpha(3), beta(3), gamma(1), delta(1), epsilon(1). CF(0) has three main subunits: a, b and c.</text>
</comment>
<comment type="function">
    <text evidence="9">Produces ATP from ADP in the presence of a proton gradient across the membrane.</text>
</comment>
<evidence type="ECO:0000256" key="8">
    <source>
        <dbReference type="ARBA" id="ARBA00023310"/>
    </source>
</evidence>
<dbReference type="NCBIfam" id="TIGR01216">
    <property type="entry name" value="ATP_synt_epsi"/>
    <property type="match status" value="1"/>
</dbReference>
<keyword evidence="6 9" id="KW-0472">Membrane</keyword>
<comment type="similarity">
    <text evidence="2 9 10">Belongs to the ATPase epsilon chain family.</text>
</comment>
<evidence type="ECO:0000256" key="6">
    <source>
        <dbReference type="ARBA" id="ARBA00023136"/>
    </source>
</evidence>
<keyword evidence="4 9" id="KW-1003">Cell membrane</keyword>
<dbReference type="Proteomes" id="UP000223596">
    <property type="component" value="Unassembled WGS sequence"/>
</dbReference>
<organism evidence="13 14">
    <name type="scientific">Acetivibrio thermocellus AD2</name>
    <dbReference type="NCBI Taxonomy" id="1138384"/>
    <lineage>
        <taxon>Bacteria</taxon>
        <taxon>Bacillati</taxon>
        <taxon>Bacillota</taxon>
        <taxon>Clostridia</taxon>
        <taxon>Eubacteriales</taxon>
        <taxon>Oscillospiraceae</taxon>
        <taxon>Acetivibrio</taxon>
    </lineage>
</organism>
<comment type="caution">
    <text evidence="13">The sequence shown here is derived from an EMBL/GenBank/DDBJ whole genome shotgun (WGS) entry which is preliminary data.</text>
</comment>
<dbReference type="CDD" id="cd12152">
    <property type="entry name" value="F1-ATPase_delta"/>
    <property type="match status" value="1"/>
</dbReference>
<dbReference type="InterPro" id="IPR036794">
    <property type="entry name" value="ATP_F1_dsu/esu_C_sf"/>
</dbReference>
<dbReference type="PANTHER" id="PTHR13822:SF10">
    <property type="entry name" value="ATP SYNTHASE EPSILON CHAIN, CHLOROPLASTIC"/>
    <property type="match status" value="1"/>
</dbReference>
<proteinExistence type="inferred from homology"/>
<comment type="subcellular location">
    <subcellularLocation>
        <location evidence="1 9">Cell membrane</location>
        <topology evidence="1 9">Peripheral membrane protein</topology>
    </subcellularLocation>
</comment>
<dbReference type="EMBL" id="PDBW01000001">
    <property type="protein sequence ID" value="PFH01471.1"/>
    <property type="molecule type" value="Genomic_DNA"/>
</dbReference>
<sequence length="135" mass="15379">MSSTFYLEILTPERKFFWGDVESIIVKTPTGEMGILKGHIPTVAVIDIGSIKIKKDGKWFEAVLSEGFMEVKQNHVIILVDTAEWPDEIDENRARAAKARAEERLQRRRSEAEYIQSKAALARAMARLKVKGKYN</sequence>
<dbReference type="InterPro" id="IPR001469">
    <property type="entry name" value="ATP_synth_F1_dsu/esu"/>
</dbReference>
<dbReference type="GO" id="GO:0045259">
    <property type="term" value="C:proton-transporting ATP synthase complex"/>
    <property type="evidence" value="ECO:0007669"/>
    <property type="project" value="UniProtKB-KW"/>
</dbReference>
<dbReference type="GeneID" id="35803463"/>
<evidence type="ECO:0000256" key="5">
    <source>
        <dbReference type="ARBA" id="ARBA00023065"/>
    </source>
</evidence>
<gene>
    <name evidence="9" type="primary">atpC</name>
    <name evidence="13" type="ORF">M972_11203</name>
</gene>
<dbReference type="NCBIfam" id="NF009980">
    <property type="entry name" value="PRK13446.1"/>
    <property type="match status" value="1"/>
</dbReference>
<keyword evidence="8 9" id="KW-0066">ATP synthesis</keyword>
<protein>
    <recommendedName>
        <fullName evidence="9">ATP synthase epsilon chain</fullName>
    </recommendedName>
    <alternativeName>
        <fullName evidence="9">ATP synthase F1 sector epsilon subunit</fullName>
    </alternativeName>
    <alternativeName>
        <fullName evidence="9">F-ATPase epsilon subunit</fullName>
    </alternativeName>
</protein>
<dbReference type="GO" id="GO:0005524">
    <property type="term" value="F:ATP binding"/>
    <property type="evidence" value="ECO:0007669"/>
    <property type="project" value="UniProtKB-UniRule"/>
</dbReference>
<dbReference type="InterPro" id="IPR020547">
    <property type="entry name" value="ATP_synth_F1_esu_C"/>
</dbReference>
<evidence type="ECO:0000313" key="14">
    <source>
        <dbReference type="Proteomes" id="UP000223596"/>
    </source>
</evidence>
<reference evidence="13 14" key="1">
    <citation type="submission" date="2017-09" db="EMBL/GenBank/DDBJ databases">
        <title>Evaluation of Pacific Biosciences Sequencing Technology to Finishing C. thermocellum Genome Sequences.</title>
        <authorList>
            <person name="Brown S."/>
        </authorList>
    </citation>
    <scope>NUCLEOTIDE SEQUENCE [LARGE SCALE GENOMIC DNA]</scope>
    <source>
        <strain evidence="13 14">AD2</strain>
    </source>
</reference>
<evidence type="ECO:0000256" key="10">
    <source>
        <dbReference type="RuleBase" id="RU003656"/>
    </source>
</evidence>
<evidence type="ECO:0000259" key="11">
    <source>
        <dbReference type="Pfam" id="PF00401"/>
    </source>
</evidence>
<dbReference type="AlphaFoldDB" id="A0AB36TDV0"/>
<evidence type="ECO:0000256" key="2">
    <source>
        <dbReference type="ARBA" id="ARBA00005712"/>
    </source>
</evidence>
<evidence type="ECO:0000256" key="4">
    <source>
        <dbReference type="ARBA" id="ARBA00022475"/>
    </source>
</evidence>
<keyword evidence="5 9" id="KW-0406">Ion transport</keyword>
<dbReference type="GO" id="GO:0005886">
    <property type="term" value="C:plasma membrane"/>
    <property type="evidence" value="ECO:0007669"/>
    <property type="project" value="UniProtKB-SubCell"/>
</dbReference>
<dbReference type="SUPFAM" id="SSF46604">
    <property type="entry name" value="Epsilon subunit of F1F0-ATP synthase C-terminal domain"/>
    <property type="match status" value="1"/>
</dbReference>
<dbReference type="SUPFAM" id="SSF51344">
    <property type="entry name" value="Epsilon subunit of F1F0-ATP synthase N-terminal domain"/>
    <property type="match status" value="1"/>
</dbReference>
<dbReference type="SMR" id="A0AB36TDV0"/>
<keyword evidence="7 9" id="KW-0139">CF(1)</keyword>
<evidence type="ECO:0000313" key="13">
    <source>
        <dbReference type="EMBL" id="PFH01471.1"/>
    </source>
</evidence>
<dbReference type="Pfam" id="PF02823">
    <property type="entry name" value="ATP-synt_DE_N"/>
    <property type="match status" value="1"/>
</dbReference>